<dbReference type="AlphaFoldDB" id="F8NJY9"/>
<dbReference type="KEGG" id="sla:SERLADRAFT_434201"/>
<feature type="domain" description="DUF6589" evidence="1">
    <location>
        <begin position="4"/>
        <end position="130"/>
    </location>
</feature>
<dbReference type="RefSeq" id="XP_007314500.1">
    <property type="nucleotide sequence ID" value="XM_007314438.1"/>
</dbReference>
<dbReference type="InterPro" id="IPR046496">
    <property type="entry name" value="DUF6589"/>
</dbReference>
<dbReference type="EMBL" id="GL945430">
    <property type="protein sequence ID" value="EGO28301.1"/>
    <property type="molecule type" value="Genomic_DNA"/>
</dbReference>
<sequence length="149" mass="16611">MLEPILVVTTPIVAMKAMDVNNSTVSGNIFAVVELMSQGGFDESGSIENEDLDLSPYIVLFHGDLGTGERLQAVQQRCAIEQTPWDWFQRIIYVPGLFHLKMACADVIWRVFISPVAARDDDTCLMRDIASPEKLASMHQSLAFNKYTS</sequence>
<gene>
    <name evidence="2" type="ORF">SERLADRAFT_434201</name>
</gene>
<proteinExistence type="predicted"/>
<dbReference type="Proteomes" id="UP000008064">
    <property type="component" value="Unassembled WGS sequence"/>
</dbReference>
<protein>
    <recommendedName>
        <fullName evidence="1">DUF6589 domain-containing protein</fullName>
    </recommendedName>
</protein>
<dbReference type="Pfam" id="PF20231">
    <property type="entry name" value="DUF6589"/>
    <property type="match status" value="1"/>
</dbReference>
<accession>F8NJY9</accession>
<reference evidence="2" key="1">
    <citation type="submission" date="2011-04" db="EMBL/GenBank/DDBJ databases">
        <title>Evolution of plant cell wall degrading machinery underlies the functional diversity of forest fungi.</title>
        <authorList>
            <consortium name="US DOE Joint Genome Institute (JGI-PGF)"/>
            <person name="Eastwood D.C."/>
            <person name="Floudas D."/>
            <person name="Binder M."/>
            <person name="Majcherczyk A."/>
            <person name="Schneider P."/>
            <person name="Aerts A."/>
            <person name="Asiegbu F.O."/>
            <person name="Baker S.E."/>
            <person name="Barry K."/>
            <person name="Bendiksby M."/>
            <person name="Blumentritt M."/>
            <person name="Coutinho P.M."/>
            <person name="Cullen D."/>
            <person name="Cullen D."/>
            <person name="Gathman A."/>
            <person name="Goodell B."/>
            <person name="Henrissat B."/>
            <person name="Ihrmark K."/>
            <person name="Kauserud H."/>
            <person name="Kohler A."/>
            <person name="LaButti K."/>
            <person name="Lapidus A."/>
            <person name="Lavin J.L."/>
            <person name="Lee Y.-H."/>
            <person name="Lindquist E."/>
            <person name="Lilly W."/>
            <person name="Lucas S."/>
            <person name="Morin E."/>
            <person name="Murat C."/>
            <person name="Oguiza J.A."/>
            <person name="Park J."/>
            <person name="Pisabarro A.G."/>
            <person name="Riley R."/>
            <person name="Rosling A."/>
            <person name="Salamov A."/>
            <person name="Schmidt O."/>
            <person name="Schmutz J."/>
            <person name="Skrede I."/>
            <person name="Stenlid J."/>
            <person name="Wiebenga A."/>
            <person name="Xie X."/>
            <person name="Kues U."/>
            <person name="Hibbett D.S."/>
            <person name="Hoffmeister D."/>
            <person name="Hogberg N."/>
            <person name="Martin F."/>
            <person name="Grigoriev I.V."/>
            <person name="Watkinson S.C."/>
        </authorList>
    </citation>
    <scope>NUCLEOTIDE SEQUENCE</scope>
    <source>
        <strain evidence="2">S7.9</strain>
    </source>
</reference>
<evidence type="ECO:0000259" key="1">
    <source>
        <dbReference type="Pfam" id="PF20231"/>
    </source>
</evidence>
<evidence type="ECO:0000313" key="2">
    <source>
        <dbReference type="EMBL" id="EGO28301.1"/>
    </source>
</evidence>
<dbReference type="GeneID" id="18814346"/>
<organism>
    <name type="scientific">Serpula lacrymans var. lacrymans (strain S7.9)</name>
    <name type="common">Dry rot fungus</name>
    <dbReference type="NCBI Taxonomy" id="578457"/>
    <lineage>
        <taxon>Eukaryota</taxon>
        <taxon>Fungi</taxon>
        <taxon>Dikarya</taxon>
        <taxon>Basidiomycota</taxon>
        <taxon>Agaricomycotina</taxon>
        <taxon>Agaricomycetes</taxon>
        <taxon>Agaricomycetidae</taxon>
        <taxon>Boletales</taxon>
        <taxon>Coniophorineae</taxon>
        <taxon>Serpulaceae</taxon>
        <taxon>Serpula</taxon>
    </lineage>
</organism>
<dbReference type="OrthoDB" id="4743193at2759"/>
<dbReference type="HOGENOM" id="CLU_009487_1_2_1"/>
<name>F8NJY9_SERL9</name>